<dbReference type="GO" id="GO:0005789">
    <property type="term" value="C:endoplasmic reticulum membrane"/>
    <property type="evidence" value="ECO:0007669"/>
    <property type="project" value="UniProtKB-SubCell"/>
</dbReference>
<evidence type="ECO:0000256" key="2">
    <source>
        <dbReference type="ARBA" id="ARBA00006776"/>
    </source>
</evidence>
<dbReference type="PANTHER" id="PTHR12924">
    <property type="entry name" value="TRANSLOCON-ASSOCIATED PROTEIN, ALPHA SUBUNIT"/>
    <property type="match status" value="1"/>
</dbReference>
<dbReference type="InterPro" id="IPR005595">
    <property type="entry name" value="TRAP_alpha"/>
</dbReference>
<feature type="chain" id="PRO_5026294000" description="Translocon-associated protein subunit alpha" evidence="14">
    <location>
        <begin position="24"/>
        <end position="296"/>
    </location>
</feature>
<reference evidence="15" key="1">
    <citation type="submission" date="2020-04" db="EMBL/GenBank/DDBJ databases">
        <authorList>
            <person name="Neveu A P."/>
        </authorList>
    </citation>
    <scope>NUCLEOTIDE SEQUENCE</scope>
    <source>
        <tissue evidence="15">Whole embryo</tissue>
    </source>
</reference>
<evidence type="ECO:0000256" key="5">
    <source>
        <dbReference type="ARBA" id="ARBA00022729"/>
    </source>
</evidence>
<evidence type="ECO:0000256" key="3">
    <source>
        <dbReference type="ARBA" id="ARBA00020280"/>
    </source>
</evidence>
<evidence type="ECO:0000256" key="11">
    <source>
        <dbReference type="ARBA" id="ARBA00031071"/>
    </source>
</evidence>
<protein>
    <recommendedName>
        <fullName evidence="3">Translocon-associated protein subunit alpha</fullName>
    </recommendedName>
    <alternativeName>
        <fullName evidence="11">Signal sequence receptor subunit alpha</fullName>
    </alternativeName>
</protein>
<sequence length="296" mass="32684">MFKFPYKLFLLFFLLLPIVPLFGSEGLAKAEEDIVDVEDDEGEVEDEEDEGEVVEESEDGAYPAGGEAEDEVEPITAHKETETAIIFDDGAEPSVIAGKKESGYIHFSNTGSNNFIITSIDGSFRYPQDFSYVIQNFTVSSPNKMIDAGKQGSFRYDFTPGELSGGRSFGLLININYKDTEDNIYKDAVYNQTIQVLENEEGVDTETFFMYMMLLALGALGLLGLYHVAGSKKRGKRINPNKPASADSPSFETGTANGPVDYAWIPEETLKAMSKATPSPKRSPRKRVTRKSNEAD</sequence>
<comment type="subcellular location">
    <subcellularLocation>
        <location evidence="1">Endoplasmic reticulum membrane</location>
        <topology evidence="1">Single-pass type I membrane protein</topology>
    </subcellularLocation>
</comment>
<feature type="region of interest" description="Disordered" evidence="12">
    <location>
        <begin position="233"/>
        <end position="258"/>
    </location>
</feature>
<feature type="compositionally biased region" description="Acidic residues" evidence="12">
    <location>
        <begin position="37"/>
        <end position="59"/>
    </location>
</feature>
<evidence type="ECO:0000313" key="15">
    <source>
        <dbReference type="EMBL" id="CAB3266611.1"/>
    </source>
</evidence>
<dbReference type="PANTHER" id="PTHR12924:SF0">
    <property type="entry name" value="TRANSLOCON-ASSOCIATED PROTEIN SUBUNIT ALPHA"/>
    <property type="match status" value="1"/>
</dbReference>
<comment type="subunit">
    <text evidence="10">Heterotetramer of TRAP-alpha, TRAP-beta, TRAP-delta and TRAP-gamma. Interacts with palmitoylated calnexin (CALX), the interaction is required for efficient folding of glycosylated proteins.</text>
</comment>
<evidence type="ECO:0000256" key="14">
    <source>
        <dbReference type="SAM" id="SignalP"/>
    </source>
</evidence>
<evidence type="ECO:0000256" key="9">
    <source>
        <dbReference type="ARBA" id="ARBA00025620"/>
    </source>
</evidence>
<evidence type="ECO:0000256" key="7">
    <source>
        <dbReference type="ARBA" id="ARBA00022989"/>
    </source>
</evidence>
<evidence type="ECO:0000256" key="12">
    <source>
        <dbReference type="SAM" id="MobiDB-lite"/>
    </source>
</evidence>
<keyword evidence="8 13" id="KW-0472">Membrane</keyword>
<evidence type="ECO:0000256" key="10">
    <source>
        <dbReference type="ARBA" id="ARBA00025854"/>
    </source>
</evidence>
<dbReference type="AlphaFoldDB" id="A0A6F9DTV7"/>
<proteinExistence type="evidence at transcript level"/>
<feature type="signal peptide" evidence="14">
    <location>
        <begin position="1"/>
        <end position="23"/>
    </location>
</feature>
<feature type="region of interest" description="Disordered" evidence="12">
    <location>
        <begin position="37"/>
        <end position="73"/>
    </location>
</feature>
<evidence type="ECO:0000256" key="8">
    <source>
        <dbReference type="ARBA" id="ARBA00023136"/>
    </source>
</evidence>
<dbReference type="EMBL" id="LR790749">
    <property type="protein sequence ID" value="CAB3266611.1"/>
    <property type="molecule type" value="mRNA"/>
</dbReference>
<feature type="transmembrane region" description="Helical" evidence="13">
    <location>
        <begin position="208"/>
        <end position="229"/>
    </location>
</feature>
<evidence type="ECO:0000256" key="6">
    <source>
        <dbReference type="ARBA" id="ARBA00022824"/>
    </source>
</evidence>
<gene>
    <name evidence="15" type="primary">Ssr1</name>
</gene>
<feature type="region of interest" description="Disordered" evidence="12">
    <location>
        <begin position="272"/>
        <end position="296"/>
    </location>
</feature>
<comment type="function">
    <text evidence="9">TRAP proteins are part of a complex whose function is to bind calcium to the ER membrane and thereby regulate the retention of ER resident proteins. May be involved in the recycling of the translocation apparatus after completion of the translocation process or may function as a membrane-bound chaperone facilitating folding of translocated proteins.</text>
</comment>
<keyword evidence="6" id="KW-0256">Endoplasmic reticulum</keyword>
<keyword evidence="7 13" id="KW-1133">Transmembrane helix</keyword>
<keyword evidence="4 13" id="KW-0812">Transmembrane</keyword>
<keyword evidence="5 14" id="KW-0732">Signal</keyword>
<evidence type="ECO:0000256" key="13">
    <source>
        <dbReference type="SAM" id="Phobius"/>
    </source>
</evidence>
<dbReference type="Pfam" id="PF03896">
    <property type="entry name" value="TRAP_alpha"/>
    <property type="match status" value="1"/>
</dbReference>
<organism evidence="15">
    <name type="scientific">Phallusia mammillata</name>
    <dbReference type="NCBI Taxonomy" id="59560"/>
    <lineage>
        <taxon>Eukaryota</taxon>
        <taxon>Metazoa</taxon>
        <taxon>Chordata</taxon>
        <taxon>Tunicata</taxon>
        <taxon>Ascidiacea</taxon>
        <taxon>Phlebobranchia</taxon>
        <taxon>Ascidiidae</taxon>
        <taxon>Phallusia</taxon>
    </lineage>
</organism>
<evidence type="ECO:0000256" key="4">
    <source>
        <dbReference type="ARBA" id="ARBA00022692"/>
    </source>
</evidence>
<evidence type="ECO:0000256" key="1">
    <source>
        <dbReference type="ARBA" id="ARBA00004115"/>
    </source>
</evidence>
<comment type="similarity">
    <text evidence="2">Belongs to the TRAP-alpha family.</text>
</comment>
<name>A0A6F9DTV7_9ASCI</name>
<feature type="compositionally biased region" description="Polar residues" evidence="12">
    <location>
        <begin position="247"/>
        <end position="256"/>
    </location>
</feature>
<accession>A0A6F9DTV7</accession>